<evidence type="ECO:0000313" key="2">
    <source>
        <dbReference type="EMBL" id="KGJ88191.1"/>
    </source>
</evidence>
<proteinExistence type="predicted"/>
<sequence length="206" mass="23780">MSITTTIDQLKKVEQQRQADQTWQVEQRKGLPAAIKYQLLPLEREQWSKHSRYAGKASFFIQYHGDLLATAAYLKHSLHTLLDSSQTVLNWQQLKGPLSAAQNLVAKAHNHHRIEDHVYFPQFRQIMPQLSKGIDLLDKDHKSLDLALDALSTMVMNMVMTLNQGNVINKQQVNMLQDHALHLQRILQRHLHDEEEVIIPIFLLSA</sequence>
<reference evidence="2 3" key="1">
    <citation type="submission" date="2014-08" db="EMBL/GenBank/DDBJ databases">
        <title>Genomic and Phenotypic Diversity of Colwellia psychrerythraea strains from Disparate Marine Basins.</title>
        <authorList>
            <person name="Techtmann S.M."/>
            <person name="Stelling S.C."/>
            <person name="Utturkar S.M."/>
            <person name="Alshibli N."/>
            <person name="Harris A."/>
            <person name="Brown S.D."/>
            <person name="Hazen T.C."/>
        </authorList>
    </citation>
    <scope>NUCLEOTIDE SEQUENCE [LARGE SCALE GENOMIC DNA]</scope>
    <source>
        <strain evidence="2 3">GAB14E</strain>
    </source>
</reference>
<dbReference type="OrthoDB" id="6077989at2"/>
<dbReference type="Proteomes" id="UP000029868">
    <property type="component" value="Unassembled WGS sequence"/>
</dbReference>
<gene>
    <name evidence="2" type="ORF">GAB14E_4220</name>
</gene>
<dbReference type="AlphaFoldDB" id="A0A099KCW5"/>
<organism evidence="2 3">
    <name type="scientific">Colwellia psychrerythraea</name>
    <name type="common">Vibrio psychroerythus</name>
    <dbReference type="NCBI Taxonomy" id="28229"/>
    <lineage>
        <taxon>Bacteria</taxon>
        <taxon>Pseudomonadati</taxon>
        <taxon>Pseudomonadota</taxon>
        <taxon>Gammaproteobacteria</taxon>
        <taxon>Alteromonadales</taxon>
        <taxon>Colwelliaceae</taxon>
        <taxon>Colwellia</taxon>
    </lineage>
</organism>
<dbReference type="Gene3D" id="1.20.120.520">
    <property type="entry name" value="nmb1532 protein domain like"/>
    <property type="match status" value="1"/>
</dbReference>
<name>A0A099KCW5_COLPS</name>
<dbReference type="RefSeq" id="WP_033084142.1">
    <property type="nucleotide sequence ID" value="NZ_JQEC01000068.1"/>
</dbReference>
<feature type="domain" description="Hemerythrin-like" evidence="1">
    <location>
        <begin position="62"/>
        <end position="201"/>
    </location>
</feature>
<dbReference type="PATRIC" id="fig|28229.3.peg.4194"/>
<evidence type="ECO:0000259" key="1">
    <source>
        <dbReference type="Pfam" id="PF01814"/>
    </source>
</evidence>
<dbReference type="Pfam" id="PF01814">
    <property type="entry name" value="Hemerythrin"/>
    <property type="match status" value="1"/>
</dbReference>
<dbReference type="InterPro" id="IPR012312">
    <property type="entry name" value="Hemerythrin-like"/>
</dbReference>
<dbReference type="EMBL" id="JQEC01000068">
    <property type="protein sequence ID" value="KGJ88191.1"/>
    <property type="molecule type" value="Genomic_DNA"/>
</dbReference>
<evidence type="ECO:0000313" key="3">
    <source>
        <dbReference type="Proteomes" id="UP000029868"/>
    </source>
</evidence>
<comment type="caution">
    <text evidence="2">The sequence shown here is derived from an EMBL/GenBank/DDBJ whole genome shotgun (WGS) entry which is preliminary data.</text>
</comment>
<accession>A0A099KCW5</accession>
<protein>
    <submittedName>
        <fullName evidence="2">Hemerythrin HHE cation binding domain protein</fullName>
    </submittedName>
</protein>